<protein>
    <submittedName>
        <fullName evidence="3">Uncharacterized protein</fullName>
    </submittedName>
</protein>
<dbReference type="PRINTS" id="PR00080">
    <property type="entry name" value="SDRFAMILY"/>
</dbReference>
<dbReference type="InterPro" id="IPR036291">
    <property type="entry name" value="NAD(P)-bd_dom_sf"/>
</dbReference>
<dbReference type="PANTHER" id="PTHR48107">
    <property type="entry name" value="NADPH-DEPENDENT ALDEHYDE REDUCTASE-LIKE PROTEIN, CHLOROPLASTIC-RELATED"/>
    <property type="match status" value="1"/>
</dbReference>
<evidence type="ECO:0000313" key="4">
    <source>
        <dbReference type="Proteomes" id="UP001521184"/>
    </source>
</evidence>
<keyword evidence="4" id="KW-1185">Reference proteome</keyword>
<dbReference type="CDD" id="cd05233">
    <property type="entry name" value="SDR_c"/>
    <property type="match status" value="1"/>
</dbReference>
<dbReference type="Gene3D" id="3.40.50.720">
    <property type="entry name" value="NAD(P)-binding Rossmann-like Domain"/>
    <property type="match status" value="1"/>
</dbReference>
<dbReference type="PRINTS" id="PR00081">
    <property type="entry name" value="GDHRDH"/>
</dbReference>
<proteinExistence type="inferred from homology"/>
<name>A0ABR3TYH1_9PEZI</name>
<evidence type="ECO:0000256" key="2">
    <source>
        <dbReference type="ARBA" id="ARBA00023002"/>
    </source>
</evidence>
<keyword evidence="2" id="KW-0560">Oxidoreductase</keyword>
<accession>A0ABR3TYH1</accession>
<dbReference type="Proteomes" id="UP001521184">
    <property type="component" value="Unassembled WGS sequence"/>
</dbReference>
<dbReference type="SUPFAM" id="SSF51735">
    <property type="entry name" value="NAD(P)-binding Rossmann-fold domains"/>
    <property type="match status" value="1"/>
</dbReference>
<organism evidence="3 4">
    <name type="scientific">Diplodia intermedia</name>
    <dbReference type="NCBI Taxonomy" id="856260"/>
    <lineage>
        <taxon>Eukaryota</taxon>
        <taxon>Fungi</taxon>
        <taxon>Dikarya</taxon>
        <taxon>Ascomycota</taxon>
        <taxon>Pezizomycotina</taxon>
        <taxon>Dothideomycetes</taxon>
        <taxon>Dothideomycetes incertae sedis</taxon>
        <taxon>Botryosphaeriales</taxon>
        <taxon>Botryosphaeriaceae</taxon>
        <taxon>Diplodia</taxon>
    </lineage>
</organism>
<sequence>MPASETDTAANLQVNHQDLAGKNAIVTGASRGIGRAIALHLASRGASIIGTCSSPQSLHHLEHANSAVADAYGAAGVRPTPRIVGVPANLLSPDTPALLLDAVGREFGGRLDILVNNAAYDEFRPVGELDAGYVQRSLLGNVQTLALSVDLLFRERVFRPNSRIVNISAELTRGPLPHRRVALLMASFGFFAATKAAMESLTRTWADVFGKDPSMAGTTVNALLVGATDTEAFCKGLSPEQSKAVVDHVIGTTSLARLGTAEDAADLVGLLVSERAGWITGSVVGGGGGSAKIL</sequence>
<dbReference type="InterPro" id="IPR002347">
    <property type="entry name" value="SDR_fam"/>
</dbReference>
<evidence type="ECO:0000313" key="3">
    <source>
        <dbReference type="EMBL" id="KAL1647467.1"/>
    </source>
</evidence>
<dbReference type="EMBL" id="JAKEKT020000012">
    <property type="protein sequence ID" value="KAL1647467.1"/>
    <property type="molecule type" value="Genomic_DNA"/>
</dbReference>
<dbReference type="PANTHER" id="PTHR48107:SF7">
    <property type="entry name" value="RE15974P"/>
    <property type="match status" value="1"/>
</dbReference>
<gene>
    <name evidence="3" type="ORF">SLS58_002797</name>
</gene>
<evidence type="ECO:0000256" key="1">
    <source>
        <dbReference type="ARBA" id="ARBA00006484"/>
    </source>
</evidence>
<reference evidence="3 4" key="1">
    <citation type="journal article" date="2023" name="Plant Dis.">
        <title>First Report of Diplodia intermedia Causing Canker and Dieback Diseases on Apple Trees in Canada.</title>
        <authorList>
            <person name="Ellouze W."/>
            <person name="Ilyukhin E."/>
            <person name="Sulman M."/>
            <person name="Ali S."/>
        </authorList>
    </citation>
    <scope>NUCLEOTIDE SEQUENCE [LARGE SCALE GENOMIC DNA]</scope>
    <source>
        <strain evidence="3 4">M45-28</strain>
    </source>
</reference>
<dbReference type="Pfam" id="PF13561">
    <property type="entry name" value="adh_short_C2"/>
    <property type="match status" value="1"/>
</dbReference>
<comment type="caution">
    <text evidence="3">The sequence shown here is derived from an EMBL/GenBank/DDBJ whole genome shotgun (WGS) entry which is preliminary data.</text>
</comment>
<comment type="similarity">
    <text evidence="1">Belongs to the short-chain dehydrogenases/reductases (SDR) family.</text>
</comment>